<keyword evidence="1" id="KW-0812">Transmembrane</keyword>
<evidence type="ECO:0008006" key="4">
    <source>
        <dbReference type="Google" id="ProtNLM"/>
    </source>
</evidence>
<name>A0A1V8M169_9GAMM</name>
<keyword evidence="1" id="KW-1133">Transmembrane helix</keyword>
<dbReference type="GO" id="GO:0043107">
    <property type="term" value="P:type IV pilus-dependent motility"/>
    <property type="evidence" value="ECO:0007669"/>
    <property type="project" value="TreeGrafter"/>
</dbReference>
<protein>
    <recommendedName>
        <fullName evidence="4">Pilus assembly protein PilN</fullName>
    </recommendedName>
</protein>
<dbReference type="STRING" id="1420851.AU255_17580"/>
<dbReference type="PANTHER" id="PTHR40278:SF2">
    <property type="entry name" value="TYPE IV PILUS INNER MEMBRANE COMPONENT PILN"/>
    <property type="match status" value="1"/>
</dbReference>
<dbReference type="EMBL" id="LPUF01000004">
    <property type="protein sequence ID" value="OQK15285.1"/>
    <property type="molecule type" value="Genomic_DNA"/>
</dbReference>
<organism evidence="2 3">
    <name type="scientific">Methyloprofundus sedimenti</name>
    <dbReference type="NCBI Taxonomy" id="1420851"/>
    <lineage>
        <taxon>Bacteria</taxon>
        <taxon>Pseudomonadati</taxon>
        <taxon>Pseudomonadota</taxon>
        <taxon>Gammaproteobacteria</taxon>
        <taxon>Methylococcales</taxon>
        <taxon>Methylococcaceae</taxon>
        <taxon>Methyloprofundus</taxon>
    </lineage>
</organism>
<dbReference type="GO" id="GO:0043683">
    <property type="term" value="P:type IV pilus assembly"/>
    <property type="evidence" value="ECO:0007669"/>
    <property type="project" value="TreeGrafter"/>
</dbReference>
<dbReference type="Proteomes" id="UP000191980">
    <property type="component" value="Unassembled WGS sequence"/>
</dbReference>
<evidence type="ECO:0000313" key="2">
    <source>
        <dbReference type="EMBL" id="OQK15285.1"/>
    </source>
</evidence>
<keyword evidence="1" id="KW-0472">Membrane</keyword>
<dbReference type="OrthoDB" id="5296173at2"/>
<dbReference type="RefSeq" id="WP_080524237.1">
    <property type="nucleotide sequence ID" value="NZ_LPUF01000004.1"/>
</dbReference>
<reference evidence="2 3" key="1">
    <citation type="submission" date="2015-12" db="EMBL/GenBank/DDBJ databases">
        <authorList>
            <person name="Shamseldin A."/>
            <person name="Moawad H."/>
            <person name="Abd El-Rahim W.M."/>
            <person name="Sadowsky M.J."/>
        </authorList>
    </citation>
    <scope>NUCLEOTIDE SEQUENCE [LARGE SCALE GENOMIC DNA]</scope>
    <source>
        <strain evidence="2 3">WF1</strain>
    </source>
</reference>
<dbReference type="PANTHER" id="PTHR40278">
    <property type="entry name" value="DNA UTILIZATION PROTEIN HOFN"/>
    <property type="match status" value="1"/>
</dbReference>
<dbReference type="InterPro" id="IPR007813">
    <property type="entry name" value="PilN"/>
</dbReference>
<dbReference type="AlphaFoldDB" id="A0A1V8M169"/>
<sequence>MTRINLLPWRDELRKKKQEEFIISMVLVAVLAVVLLFGIQAYLDGQIAEQQDKKRIVEAKVAEVNLITAKIKDIELQNGILQNKRSAIQILQKSRPEIIHFIDAIARVTPEGVYLTKLRQDNARVTLIGKTQSNARVSALMRNVEANQWLVDPELNIIIGSNKNKQGQLSDFTLYAKQWKSKTEDEDM</sequence>
<gene>
    <name evidence="2" type="ORF">AU255_17580</name>
</gene>
<dbReference type="Pfam" id="PF05137">
    <property type="entry name" value="PilN"/>
    <property type="match status" value="1"/>
</dbReference>
<keyword evidence="3" id="KW-1185">Reference proteome</keyword>
<feature type="transmembrane region" description="Helical" evidence="1">
    <location>
        <begin position="21"/>
        <end position="43"/>
    </location>
</feature>
<evidence type="ECO:0000256" key="1">
    <source>
        <dbReference type="SAM" id="Phobius"/>
    </source>
</evidence>
<dbReference type="InterPro" id="IPR052534">
    <property type="entry name" value="Extracell_DNA_Util/SecSys_Comp"/>
</dbReference>
<accession>A0A1V8M169</accession>
<proteinExistence type="predicted"/>
<evidence type="ECO:0000313" key="3">
    <source>
        <dbReference type="Proteomes" id="UP000191980"/>
    </source>
</evidence>
<comment type="caution">
    <text evidence="2">The sequence shown here is derived from an EMBL/GenBank/DDBJ whole genome shotgun (WGS) entry which is preliminary data.</text>
</comment>